<dbReference type="GO" id="GO:0019646">
    <property type="term" value="P:aerobic electron transport chain"/>
    <property type="evidence" value="ECO:0007669"/>
    <property type="project" value="TreeGrafter"/>
</dbReference>
<dbReference type="RefSeq" id="WP_237381179.1">
    <property type="nucleotide sequence ID" value="NZ_CP071793.1"/>
</dbReference>
<dbReference type="PANTHER" id="PTHR43141:SF4">
    <property type="entry name" value="CYTOCHROME BD2 SUBUNIT II"/>
    <property type="match status" value="1"/>
</dbReference>
<dbReference type="InterPro" id="IPR003317">
    <property type="entry name" value="Cyt-d_oxidase_su2"/>
</dbReference>
<organism evidence="8 9">
    <name type="scientific">Sulfidibacter corallicola</name>
    <dbReference type="NCBI Taxonomy" id="2818388"/>
    <lineage>
        <taxon>Bacteria</taxon>
        <taxon>Pseudomonadati</taxon>
        <taxon>Acidobacteriota</taxon>
        <taxon>Holophagae</taxon>
        <taxon>Acanthopleuribacterales</taxon>
        <taxon>Acanthopleuribacteraceae</taxon>
        <taxon>Sulfidibacter</taxon>
    </lineage>
</organism>
<dbReference type="GO" id="GO:0005886">
    <property type="term" value="C:plasma membrane"/>
    <property type="evidence" value="ECO:0007669"/>
    <property type="project" value="UniProtKB-SubCell"/>
</dbReference>
<dbReference type="GO" id="GO:0016682">
    <property type="term" value="F:oxidoreductase activity, acting on diphenols and related substances as donors, oxygen as acceptor"/>
    <property type="evidence" value="ECO:0007669"/>
    <property type="project" value="TreeGrafter"/>
</dbReference>
<feature type="transmembrane region" description="Helical" evidence="7">
    <location>
        <begin position="234"/>
        <end position="256"/>
    </location>
</feature>
<feature type="transmembrane region" description="Helical" evidence="7">
    <location>
        <begin position="53"/>
        <end position="70"/>
    </location>
</feature>
<dbReference type="Pfam" id="PF02322">
    <property type="entry name" value="Cyt_bd_oxida_II"/>
    <property type="match status" value="1"/>
</dbReference>
<dbReference type="PANTHER" id="PTHR43141">
    <property type="entry name" value="CYTOCHROME BD2 SUBUNIT II"/>
    <property type="match status" value="1"/>
</dbReference>
<evidence type="ECO:0000256" key="4">
    <source>
        <dbReference type="ARBA" id="ARBA00022692"/>
    </source>
</evidence>
<keyword evidence="3" id="KW-1003">Cell membrane</keyword>
<keyword evidence="6 7" id="KW-0472">Membrane</keyword>
<evidence type="ECO:0000256" key="1">
    <source>
        <dbReference type="ARBA" id="ARBA00004651"/>
    </source>
</evidence>
<dbReference type="AlphaFoldDB" id="A0A8A4TNB3"/>
<comment type="similarity">
    <text evidence="2">Belongs to the cytochrome ubiquinol oxidase subunit 2 family.</text>
</comment>
<sequence length="332" mass="36120">MWEVILGGVLVVVLMIYTLTGGADFGGGVWDLFASGPRADRQRTTIGKAIGPIWEANHVWLIILIVLLFVCFPKAFAILSTALHLPLTLCLFGIVLRGSAFVFRKYDPDNREAWRRVFAIASLVTPMMLGMTLAATSGGYIRIDQQGRWMHQDGYLATWLQPFPFMAGLLAVALCALLAAVYLLGETDDADLREDFRRRALTAAVAVGILAFATLGVALSNAPHFGWRLSGSAWAIPFQLLAGATALSVFACLWLRRYAAAKFAVGAQAVVMLSGWALAQFPYLIVPGVSIADAAASEKILAMTFWILAGGMPLLLPSFFYLYRVFSFSASR</sequence>
<dbReference type="KEGG" id="scor:J3U87_01120"/>
<protein>
    <submittedName>
        <fullName evidence="8">Cytochrome d ubiquinol oxidase subunit II</fullName>
    </submittedName>
</protein>
<evidence type="ECO:0000256" key="3">
    <source>
        <dbReference type="ARBA" id="ARBA00022475"/>
    </source>
</evidence>
<feature type="transmembrane region" description="Helical" evidence="7">
    <location>
        <begin position="117"/>
        <end position="143"/>
    </location>
</feature>
<evidence type="ECO:0000256" key="2">
    <source>
        <dbReference type="ARBA" id="ARBA00007543"/>
    </source>
</evidence>
<keyword evidence="9" id="KW-1185">Reference proteome</keyword>
<feature type="transmembrane region" description="Helical" evidence="7">
    <location>
        <begin position="200"/>
        <end position="222"/>
    </location>
</feature>
<accession>A0A8A4TNB3</accession>
<feature type="transmembrane region" description="Helical" evidence="7">
    <location>
        <begin position="163"/>
        <end position="184"/>
    </location>
</feature>
<name>A0A8A4TNB3_SULCO</name>
<evidence type="ECO:0000313" key="8">
    <source>
        <dbReference type="EMBL" id="QTD51043.1"/>
    </source>
</evidence>
<reference evidence="8" key="1">
    <citation type="submission" date="2021-03" db="EMBL/GenBank/DDBJ databases">
        <title>Acanthopleuribacteraceae sp. M133.</title>
        <authorList>
            <person name="Wang G."/>
        </authorList>
    </citation>
    <scope>NUCLEOTIDE SEQUENCE</scope>
    <source>
        <strain evidence="8">M133</strain>
    </source>
</reference>
<feature type="transmembrane region" description="Helical" evidence="7">
    <location>
        <begin position="6"/>
        <end position="33"/>
    </location>
</feature>
<dbReference type="GO" id="GO:0070069">
    <property type="term" value="C:cytochrome complex"/>
    <property type="evidence" value="ECO:0007669"/>
    <property type="project" value="TreeGrafter"/>
</dbReference>
<feature type="transmembrane region" description="Helical" evidence="7">
    <location>
        <begin position="76"/>
        <end position="96"/>
    </location>
</feature>
<proteinExistence type="inferred from homology"/>
<feature type="transmembrane region" description="Helical" evidence="7">
    <location>
        <begin position="305"/>
        <end position="323"/>
    </location>
</feature>
<keyword evidence="5 7" id="KW-1133">Transmembrane helix</keyword>
<comment type="subcellular location">
    <subcellularLocation>
        <location evidence="1">Cell membrane</location>
        <topology evidence="1">Multi-pass membrane protein</topology>
    </subcellularLocation>
</comment>
<evidence type="ECO:0000256" key="6">
    <source>
        <dbReference type="ARBA" id="ARBA00023136"/>
    </source>
</evidence>
<dbReference type="GO" id="GO:0009055">
    <property type="term" value="F:electron transfer activity"/>
    <property type="evidence" value="ECO:0007669"/>
    <property type="project" value="TreeGrafter"/>
</dbReference>
<feature type="transmembrane region" description="Helical" evidence="7">
    <location>
        <begin position="263"/>
        <end position="285"/>
    </location>
</feature>
<evidence type="ECO:0000256" key="7">
    <source>
        <dbReference type="SAM" id="Phobius"/>
    </source>
</evidence>
<keyword evidence="4 7" id="KW-0812">Transmembrane</keyword>
<dbReference type="Proteomes" id="UP000663929">
    <property type="component" value="Chromosome"/>
</dbReference>
<gene>
    <name evidence="8" type="ORF">J3U87_01120</name>
</gene>
<evidence type="ECO:0000313" key="9">
    <source>
        <dbReference type="Proteomes" id="UP000663929"/>
    </source>
</evidence>
<evidence type="ECO:0000256" key="5">
    <source>
        <dbReference type="ARBA" id="ARBA00022989"/>
    </source>
</evidence>
<dbReference type="EMBL" id="CP071793">
    <property type="protein sequence ID" value="QTD51043.1"/>
    <property type="molecule type" value="Genomic_DNA"/>
</dbReference>